<organism evidence="3 4">
    <name type="scientific">Zoogloea oleivorans</name>
    <dbReference type="NCBI Taxonomy" id="1552750"/>
    <lineage>
        <taxon>Bacteria</taxon>
        <taxon>Pseudomonadati</taxon>
        <taxon>Pseudomonadota</taxon>
        <taxon>Betaproteobacteria</taxon>
        <taxon>Rhodocyclales</taxon>
        <taxon>Zoogloeaceae</taxon>
        <taxon>Zoogloea</taxon>
    </lineage>
</organism>
<dbReference type="SMART" id="SM00267">
    <property type="entry name" value="GGDEF"/>
    <property type="match status" value="1"/>
</dbReference>
<dbReference type="PANTHER" id="PTHR46663:SF3">
    <property type="entry name" value="SLL0267 PROTEIN"/>
    <property type="match status" value="1"/>
</dbReference>
<dbReference type="NCBIfam" id="TIGR00254">
    <property type="entry name" value="GGDEF"/>
    <property type="match status" value="1"/>
</dbReference>
<dbReference type="InterPro" id="IPR000014">
    <property type="entry name" value="PAS"/>
</dbReference>
<dbReference type="Pfam" id="PF00989">
    <property type="entry name" value="PAS"/>
    <property type="match status" value="1"/>
</dbReference>
<evidence type="ECO:0000259" key="1">
    <source>
        <dbReference type="PROSITE" id="PS50112"/>
    </source>
</evidence>
<dbReference type="CDD" id="cd01949">
    <property type="entry name" value="GGDEF"/>
    <property type="match status" value="1"/>
</dbReference>
<dbReference type="OrthoDB" id="5571399at2"/>
<dbReference type="AlphaFoldDB" id="A0A6C2D5P7"/>
<dbReference type="SMART" id="SM00091">
    <property type="entry name" value="PAS"/>
    <property type="match status" value="1"/>
</dbReference>
<feature type="domain" description="GGDEF" evidence="2">
    <location>
        <begin position="316"/>
        <end position="441"/>
    </location>
</feature>
<evidence type="ECO:0000313" key="4">
    <source>
        <dbReference type="Proteomes" id="UP000389128"/>
    </source>
</evidence>
<dbReference type="InterPro" id="IPR029016">
    <property type="entry name" value="GAF-like_dom_sf"/>
</dbReference>
<dbReference type="CDD" id="cd00130">
    <property type="entry name" value="PAS"/>
    <property type="match status" value="1"/>
</dbReference>
<protein>
    <submittedName>
        <fullName evidence="3">Sensor domain-containing diguanylate cyclase</fullName>
    </submittedName>
</protein>
<accession>A0A6C2D5P7</accession>
<dbReference type="PROSITE" id="PS50112">
    <property type="entry name" value="PAS"/>
    <property type="match status" value="1"/>
</dbReference>
<dbReference type="NCBIfam" id="TIGR00229">
    <property type="entry name" value="sensory_box"/>
    <property type="match status" value="1"/>
</dbReference>
<proteinExistence type="predicted"/>
<dbReference type="InterPro" id="IPR000160">
    <property type="entry name" value="GGDEF_dom"/>
</dbReference>
<name>A0A6C2D5P7_9RHOO</name>
<dbReference type="Gene3D" id="3.30.450.20">
    <property type="entry name" value="PAS domain"/>
    <property type="match status" value="1"/>
</dbReference>
<dbReference type="SMART" id="SM00065">
    <property type="entry name" value="GAF"/>
    <property type="match status" value="1"/>
</dbReference>
<dbReference type="SUPFAM" id="SSF55073">
    <property type="entry name" value="Nucleotide cyclase"/>
    <property type="match status" value="1"/>
</dbReference>
<dbReference type="InterPro" id="IPR003018">
    <property type="entry name" value="GAF"/>
</dbReference>
<comment type="caution">
    <text evidence="3">The sequence shown here is derived from an EMBL/GenBank/DDBJ whole genome shotgun (WGS) entry which is preliminary data.</text>
</comment>
<reference evidence="3 4" key="1">
    <citation type="submission" date="2019-01" db="EMBL/GenBank/DDBJ databases">
        <title>Zoogloea oleivorans genome sequencing and assembly.</title>
        <authorList>
            <person name="Tancsics A."/>
            <person name="Farkas M."/>
            <person name="Kriszt B."/>
            <person name="Maroti G."/>
            <person name="Horvath B."/>
        </authorList>
    </citation>
    <scope>NUCLEOTIDE SEQUENCE [LARGE SCALE GENOMIC DNA]</scope>
    <source>
        <strain evidence="3 4">Buc</strain>
    </source>
</reference>
<dbReference type="GO" id="GO:0003824">
    <property type="term" value="F:catalytic activity"/>
    <property type="evidence" value="ECO:0007669"/>
    <property type="project" value="UniProtKB-ARBA"/>
</dbReference>
<dbReference type="InterPro" id="IPR029787">
    <property type="entry name" value="Nucleotide_cyclase"/>
</dbReference>
<dbReference type="InterPro" id="IPR035965">
    <property type="entry name" value="PAS-like_dom_sf"/>
</dbReference>
<dbReference type="InterPro" id="IPR052163">
    <property type="entry name" value="DGC-Regulatory_Protein"/>
</dbReference>
<dbReference type="GO" id="GO:0006355">
    <property type="term" value="P:regulation of DNA-templated transcription"/>
    <property type="evidence" value="ECO:0007669"/>
    <property type="project" value="InterPro"/>
</dbReference>
<dbReference type="Gene3D" id="3.30.70.270">
    <property type="match status" value="1"/>
</dbReference>
<dbReference type="Gene3D" id="3.30.450.40">
    <property type="match status" value="1"/>
</dbReference>
<dbReference type="Proteomes" id="UP000389128">
    <property type="component" value="Unassembled WGS sequence"/>
</dbReference>
<dbReference type="InterPro" id="IPR013767">
    <property type="entry name" value="PAS_fold"/>
</dbReference>
<dbReference type="EMBL" id="SDKK01000002">
    <property type="protein sequence ID" value="TYC61667.1"/>
    <property type="molecule type" value="Genomic_DNA"/>
</dbReference>
<keyword evidence="4" id="KW-1185">Reference proteome</keyword>
<dbReference type="FunFam" id="3.30.70.270:FF:000001">
    <property type="entry name" value="Diguanylate cyclase domain protein"/>
    <property type="match status" value="1"/>
</dbReference>
<dbReference type="InterPro" id="IPR043128">
    <property type="entry name" value="Rev_trsase/Diguanyl_cyclase"/>
</dbReference>
<dbReference type="SUPFAM" id="SSF55781">
    <property type="entry name" value="GAF domain-like"/>
    <property type="match status" value="1"/>
</dbReference>
<dbReference type="Pfam" id="PF00990">
    <property type="entry name" value="GGDEF"/>
    <property type="match status" value="1"/>
</dbReference>
<evidence type="ECO:0000259" key="2">
    <source>
        <dbReference type="PROSITE" id="PS50887"/>
    </source>
</evidence>
<dbReference type="Pfam" id="PF01590">
    <property type="entry name" value="GAF"/>
    <property type="match status" value="1"/>
</dbReference>
<dbReference type="PANTHER" id="PTHR46663">
    <property type="entry name" value="DIGUANYLATE CYCLASE DGCT-RELATED"/>
    <property type="match status" value="1"/>
</dbReference>
<dbReference type="PROSITE" id="PS50887">
    <property type="entry name" value="GGDEF"/>
    <property type="match status" value="1"/>
</dbReference>
<dbReference type="SUPFAM" id="SSF55785">
    <property type="entry name" value="PYP-like sensor domain (PAS domain)"/>
    <property type="match status" value="1"/>
</dbReference>
<sequence>MHKDIREGIADFADLLLDAVFLVDANGCITYVSAACESIFGYTPEEMIGKCMIDLVAPADRDKTLQEARAIMAGSQRIGFENRYLRKDGSEVHVMWSARWLASQRMRIGVARDITELKRTQILQAATYAVSDAAHRASDLGALFPEIHQIIGKLVPVAGVAVATRDKHTEEIGFPYQMDTLGNGEVVQETLASQYCAKVVRSKQHLLVRGDFMSGLVDDVAPGTRGGVCLVMPLIPQQEAVGALILKSHAGTCFSDKDIEMLYFVSAQIAAAIERAQLKAELLRAALYDDLTGLPNRKLFRDRINSALARCLRAKSRMALLYVDIDDFKRVNDSFGHAAGDGVLQEFARRLTQCVRQVDTVARLGGDEFAVLIEEIHCPEDALTVEAKIREALVPFFIIGEHALRTSASIGIAIYPDHGNDIERLIAVADQAMYLHKNSEK</sequence>
<gene>
    <name evidence="3" type="ORF">ETQ85_03150</name>
</gene>
<evidence type="ECO:0000313" key="3">
    <source>
        <dbReference type="EMBL" id="TYC61667.1"/>
    </source>
</evidence>
<feature type="domain" description="PAS" evidence="1">
    <location>
        <begin position="5"/>
        <end position="75"/>
    </location>
</feature>